<evidence type="ECO:0000256" key="2">
    <source>
        <dbReference type="ARBA" id="ARBA00022679"/>
    </source>
</evidence>
<feature type="compositionally biased region" description="Basic and acidic residues" evidence="3">
    <location>
        <begin position="255"/>
        <end position="264"/>
    </location>
</feature>
<dbReference type="Proteomes" id="UP000821837">
    <property type="component" value="Chromosome 11"/>
</dbReference>
<dbReference type="VEuPathDB" id="VectorBase:RSAN_045248"/>
<dbReference type="InterPro" id="IPR027417">
    <property type="entry name" value="P-loop_NTPase"/>
</dbReference>
<dbReference type="SUPFAM" id="SSF52540">
    <property type="entry name" value="P-loop containing nucleoside triphosphate hydrolases"/>
    <property type="match status" value="1"/>
</dbReference>
<protein>
    <recommendedName>
        <fullName evidence="4">Sulfotransferase domain-containing protein</fullName>
    </recommendedName>
</protein>
<organism evidence="5 6">
    <name type="scientific">Rhipicephalus sanguineus</name>
    <name type="common">Brown dog tick</name>
    <name type="synonym">Ixodes sanguineus</name>
    <dbReference type="NCBI Taxonomy" id="34632"/>
    <lineage>
        <taxon>Eukaryota</taxon>
        <taxon>Metazoa</taxon>
        <taxon>Ecdysozoa</taxon>
        <taxon>Arthropoda</taxon>
        <taxon>Chelicerata</taxon>
        <taxon>Arachnida</taxon>
        <taxon>Acari</taxon>
        <taxon>Parasitiformes</taxon>
        <taxon>Ixodida</taxon>
        <taxon>Ixodoidea</taxon>
        <taxon>Ixodidae</taxon>
        <taxon>Rhipicephalinae</taxon>
        <taxon>Rhipicephalus</taxon>
        <taxon>Rhipicephalus</taxon>
    </lineage>
</organism>
<reference evidence="5" key="2">
    <citation type="submission" date="2021-09" db="EMBL/GenBank/DDBJ databases">
        <authorList>
            <person name="Jia N."/>
            <person name="Wang J."/>
            <person name="Shi W."/>
            <person name="Du L."/>
            <person name="Sun Y."/>
            <person name="Zhan W."/>
            <person name="Jiang J."/>
            <person name="Wang Q."/>
            <person name="Zhang B."/>
            <person name="Ji P."/>
            <person name="Sakyi L.B."/>
            <person name="Cui X."/>
            <person name="Yuan T."/>
            <person name="Jiang B."/>
            <person name="Yang W."/>
            <person name="Lam T.T.-Y."/>
            <person name="Chang Q."/>
            <person name="Ding S."/>
            <person name="Wang X."/>
            <person name="Zhu J."/>
            <person name="Ruan X."/>
            <person name="Zhao L."/>
            <person name="Wei J."/>
            <person name="Que T."/>
            <person name="Du C."/>
            <person name="Cheng J."/>
            <person name="Dai P."/>
            <person name="Han X."/>
            <person name="Huang E."/>
            <person name="Gao Y."/>
            <person name="Liu J."/>
            <person name="Shao H."/>
            <person name="Ye R."/>
            <person name="Li L."/>
            <person name="Wei W."/>
            <person name="Wang X."/>
            <person name="Wang C."/>
            <person name="Huo Q."/>
            <person name="Li W."/>
            <person name="Guo W."/>
            <person name="Chen H."/>
            <person name="Chen S."/>
            <person name="Zhou L."/>
            <person name="Zhou L."/>
            <person name="Ni X."/>
            <person name="Tian J."/>
            <person name="Zhou Y."/>
            <person name="Sheng Y."/>
            <person name="Liu T."/>
            <person name="Pan Y."/>
            <person name="Xia L."/>
            <person name="Li J."/>
            <person name="Zhao F."/>
            <person name="Cao W."/>
        </authorList>
    </citation>
    <scope>NUCLEOTIDE SEQUENCE</scope>
    <source>
        <strain evidence="5">Rsan-2018</strain>
        <tissue evidence="5">Larvae</tissue>
    </source>
</reference>
<feature type="domain" description="Sulfotransferase" evidence="4">
    <location>
        <begin position="46"/>
        <end position="247"/>
    </location>
</feature>
<dbReference type="Pfam" id="PF00685">
    <property type="entry name" value="Sulfotransfer_1"/>
    <property type="match status" value="2"/>
</dbReference>
<gene>
    <name evidence="5" type="ORF">HPB52_003653</name>
</gene>
<dbReference type="GO" id="GO:0008146">
    <property type="term" value="F:sulfotransferase activity"/>
    <property type="evidence" value="ECO:0007669"/>
    <property type="project" value="InterPro"/>
</dbReference>
<name>A0A9D4QA67_RHISA</name>
<dbReference type="Gene3D" id="3.40.50.300">
    <property type="entry name" value="P-loop containing nucleotide triphosphate hydrolases"/>
    <property type="match status" value="1"/>
</dbReference>
<keyword evidence="2" id="KW-0808">Transferase</keyword>
<evidence type="ECO:0000259" key="4">
    <source>
        <dbReference type="Pfam" id="PF00685"/>
    </source>
</evidence>
<comment type="caution">
    <text evidence="5">The sequence shown here is derived from an EMBL/GenBank/DDBJ whole genome shotgun (WGS) entry which is preliminary data.</text>
</comment>
<comment type="similarity">
    <text evidence="1">Belongs to the sulfotransferase 1 family.</text>
</comment>
<dbReference type="InterPro" id="IPR000863">
    <property type="entry name" value="Sulfotransferase_dom"/>
</dbReference>
<evidence type="ECO:0000313" key="5">
    <source>
        <dbReference type="EMBL" id="KAH7971888.1"/>
    </source>
</evidence>
<dbReference type="EMBL" id="JABSTV010001247">
    <property type="protein sequence ID" value="KAH7971888.1"/>
    <property type="molecule type" value="Genomic_DNA"/>
</dbReference>
<evidence type="ECO:0000256" key="1">
    <source>
        <dbReference type="ARBA" id="ARBA00005771"/>
    </source>
</evidence>
<evidence type="ECO:0000313" key="6">
    <source>
        <dbReference type="Proteomes" id="UP000821837"/>
    </source>
</evidence>
<keyword evidence="6" id="KW-1185">Reference proteome</keyword>
<dbReference type="PANTHER" id="PTHR11783">
    <property type="entry name" value="SULFOTRANSFERASE SULT"/>
    <property type="match status" value="1"/>
</dbReference>
<dbReference type="OMA" id="TFTMSPY"/>
<accession>A0A9D4QA67</accession>
<dbReference type="AlphaFoldDB" id="A0A9D4QA67"/>
<proteinExistence type="inferred from homology"/>
<feature type="region of interest" description="Disordered" evidence="3">
    <location>
        <begin position="255"/>
        <end position="302"/>
    </location>
</feature>
<feature type="domain" description="Sulfotransferase" evidence="4">
    <location>
        <begin position="295"/>
        <end position="344"/>
    </location>
</feature>
<feature type="compositionally biased region" description="Basic and acidic residues" evidence="3">
    <location>
        <begin position="283"/>
        <end position="295"/>
    </location>
</feature>
<dbReference type="OrthoDB" id="6479195at2759"/>
<sequence>MSKDSGEGEPVARTLVLDLIEGVLVPPRSFRRDVLRDALLYEARPGDIFLATYPKTGATWTQYTLWFLLNLDKDKQQEIPTFTDLMTKHWHCPFLELVGRKVVEATPSPRVIKHHLTFTMSPYHPDAKYVIIVRNPFDCVVSFYHHCMGDRVNLRMRADTTFDEFFEDFMDGYVTFGHYFEHVLSWYARRNDPNVFFFYYEHFKSDPKKTVLALAKFVDASIWQKLRTDKALLNGLLERISFVNLKSGVKIEGDVHHTSSDHQHPTGNGDAKTSQKKGAGKPSAEKSSDNAEDPSRNTGTPEEEEMVAFANFFRKGQVGDWKGYLKPDQEKRLREVYEKRIRGTEMWDVWKDYLGYKE</sequence>
<evidence type="ECO:0000256" key="3">
    <source>
        <dbReference type="SAM" id="MobiDB-lite"/>
    </source>
</evidence>
<reference evidence="5" key="1">
    <citation type="journal article" date="2020" name="Cell">
        <title>Large-Scale Comparative Analyses of Tick Genomes Elucidate Their Genetic Diversity and Vector Capacities.</title>
        <authorList>
            <consortium name="Tick Genome and Microbiome Consortium (TIGMIC)"/>
            <person name="Jia N."/>
            <person name="Wang J."/>
            <person name="Shi W."/>
            <person name="Du L."/>
            <person name="Sun Y."/>
            <person name="Zhan W."/>
            <person name="Jiang J.F."/>
            <person name="Wang Q."/>
            <person name="Zhang B."/>
            <person name="Ji P."/>
            <person name="Bell-Sakyi L."/>
            <person name="Cui X.M."/>
            <person name="Yuan T.T."/>
            <person name="Jiang B.G."/>
            <person name="Yang W.F."/>
            <person name="Lam T.T."/>
            <person name="Chang Q.C."/>
            <person name="Ding S.J."/>
            <person name="Wang X.J."/>
            <person name="Zhu J.G."/>
            <person name="Ruan X.D."/>
            <person name="Zhao L."/>
            <person name="Wei J.T."/>
            <person name="Ye R.Z."/>
            <person name="Que T.C."/>
            <person name="Du C.H."/>
            <person name="Zhou Y.H."/>
            <person name="Cheng J.X."/>
            <person name="Dai P.F."/>
            <person name="Guo W.B."/>
            <person name="Han X.H."/>
            <person name="Huang E.J."/>
            <person name="Li L.F."/>
            <person name="Wei W."/>
            <person name="Gao Y.C."/>
            <person name="Liu J.Z."/>
            <person name="Shao H.Z."/>
            <person name="Wang X."/>
            <person name="Wang C.C."/>
            <person name="Yang T.C."/>
            <person name="Huo Q.B."/>
            <person name="Li W."/>
            <person name="Chen H.Y."/>
            <person name="Chen S.E."/>
            <person name="Zhou L.G."/>
            <person name="Ni X.B."/>
            <person name="Tian J.H."/>
            <person name="Sheng Y."/>
            <person name="Liu T."/>
            <person name="Pan Y.S."/>
            <person name="Xia L.Y."/>
            <person name="Li J."/>
            <person name="Zhao F."/>
            <person name="Cao W.C."/>
        </authorList>
    </citation>
    <scope>NUCLEOTIDE SEQUENCE</scope>
    <source>
        <strain evidence="5">Rsan-2018</strain>
    </source>
</reference>